<dbReference type="AlphaFoldDB" id="A0A520KVB6"/>
<evidence type="ECO:0000313" key="1">
    <source>
        <dbReference type="EMBL" id="RZN67832.1"/>
    </source>
</evidence>
<protein>
    <submittedName>
        <fullName evidence="1">CGGC domain-containing protein</fullName>
    </submittedName>
</protein>
<comment type="caution">
    <text evidence="1">The sequence shown here is derived from an EMBL/GenBank/DDBJ whole genome shotgun (WGS) entry which is preliminary data.</text>
</comment>
<name>A0A520KVB6_9EURY</name>
<evidence type="ECO:0000313" key="2">
    <source>
        <dbReference type="Proteomes" id="UP000320766"/>
    </source>
</evidence>
<dbReference type="Proteomes" id="UP000320766">
    <property type="component" value="Unassembled WGS sequence"/>
</dbReference>
<organism evidence="1 2">
    <name type="scientific">Candidatus Methanolliviera hydrocarbonicum</name>
    <dbReference type="NCBI Taxonomy" id="2491085"/>
    <lineage>
        <taxon>Archaea</taxon>
        <taxon>Methanobacteriati</taxon>
        <taxon>Methanobacteriota</taxon>
        <taxon>Candidatus Methanoliparia</taxon>
        <taxon>Candidatus Methanoliparales</taxon>
        <taxon>Candidatus Methanollivieraceae</taxon>
        <taxon>Candidatus Methanolliviera</taxon>
    </lineage>
</organism>
<sequence length="41" mass="4548">MGIEISSCITRGVPVGFPCPFSETIKDTIEKLNVNVIDWTH</sequence>
<gene>
    <name evidence="1" type="ORF">EF807_06965</name>
</gene>
<reference evidence="1 2" key="1">
    <citation type="journal article" date="2019" name="Nat. Microbiol.">
        <title>Wide diversity of methane and short-chain alkane metabolisms in uncultured archaea.</title>
        <authorList>
            <person name="Borrel G."/>
            <person name="Adam P.S."/>
            <person name="McKay L.J."/>
            <person name="Chen L.X."/>
            <person name="Sierra-Garcia I.N."/>
            <person name="Sieber C.M."/>
            <person name="Letourneur Q."/>
            <person name="Ghozlane A."/>
            <person name="Andersen G.L."/>
            <person name="Li W.J."/>
            <person name="Hallam S.J."/>
            <person name="Muyzer G."/>
            <person name="de Oliveira V.M."/>
            <person name="Inskeep W.P."/>
            <person name="Banfield J.F."/>
            <person name="Gribaldo S."/>
        </authorList>
    </citation>
    <scope>NUCLEOTIDE SEQUENCE [LARGE SCALE GENOMIC DNA]</scope>
    <source>
        <strain evidence="1">NM1b</strain>
    </source>
</reference>
<accession>A0A520KVB6</accession>
<proteinExistence type="predicted"/>
<dbReference type="EMBL" id="RXIL01000126">
    <property type="protein sequence ID" value="RZN67832.1"/>
    <property type="molecule type" value="Genomic_DNA"/>
</dbReference>